<dbReference type="GO" id="GO:0016020">
    <property type="term" value="C:membrane"/>
    <property type="evidence" value="ECO:0007669"/>
    <property type="project" value="TreeGrafter"/>
</dbReference>
<evidence type="ECO:0000313" key="10">
    <source>
        <dbReference type="EMBL" id="ROT75473.1"/>
    </source>
</evidence>
<keyword evidence="2" id="KW-0547">Nucleotide-binding</keyword>
<evidence type="ECO:0000256" key="6">
    <source>
        <dbReference type="ARBA" id="ARBA00023175"/>
    </source>
</evidence>
<organism evidence="10 11">
    <name type="scientific">Penaeus vannamei</name>
    <name type="common">Whiteleg shrimp</name>
    <name type="synonym">Litopenaeus vannamei</name>
    <dbReference type="NCBI Taxonomy" id="6689"/>
    <lineage>
        <taxon>Eukaryota</taxon>
        <taxon>Metazoa</taxon>
        <taxon>Ecdysozoa</taxon>
        <taxon>Arthropoda</taxon>
        <taxon>Crustacea</taxon>
        <taxon>Multicrustacea</taxon>
        <taxon>Malacostraca</taxon>
        <taxon>Eumalacostraca</taxon>
        <taxon>Eucarida</taxon>
        <taxon>Decapoda</taxon>
        <taxon>Dendrobranchiata</taxon>
        <taxon>Penaeoidea</taxon>
        <taxon>Penaeidae</taxon>
        <taxon>Penaeus</taxon>
    </lineage>
</organism>
<evidence type="ECO:0000259" key="9">
    <source>
        <dbReference type="PROSITE" id="PS51456"/>
    </source>
</evidence>
<evidence type="ECO:0000256" key="4">
    <source>
        <dbReference type="ARBA" id="ARBA00023054"/>
    </source>
</evidence>
<comment type="caution">
    <text evidence="8">Lacks conserved residue(s) required for the propagation of feature annotation.</text>
</comment>
<gene>
    <name evidence="10" type="ORF">C7M84_006015</name>
</gene>
<dbReference type="AlphaFoldDB" id="A0A3R7PSC5"/>
<dbReference type="GO" id="GO:0016459">
    <property type="term" value="C:myosin complex"/>
    <property type="evidence" value="ECO:0007669"/>
    <property type="project" value="UniProtKB-KW"/>
</dbReference>
<evidence type="ECO:0000256" key="5">
    <source>
        <dbReference type="ARBA" id="ARBA00023123"/>
    </source>
</evidence>
<dbReference type="PANTHER" id="PTHR13140">
    <property type="entry name" value="MYOSIN"/>
    <property type="match status" value="1"/>
</dbReference>
<dbReference type="Gene3D" id="3.40.850.10">
    <property type="entry name" value="Kinesin motor domain"/>
    <property type="match status" value="1"/>
</dbReference>
<accession>A0A3R7PSC5</accession>
<dbReference type="EMBL" id="QCYY01001773">
    <property type="protein sequence ID" value="ROT75473.1"/>
    <property type="molecule type" value="Genomic_DNA"/>
</dbReference>
<reference evidence="10 11" key="2">
    <citation type="submission" date="2019-01" db="EMBL/GenBank/DDBJ databases">
        <title>The decoding of complex shrimp genome reveals the adaptation for benthos swimmer, frequently molting mechanism and breeding impact on genome.</title>
        <authorList>
            <person name="Sun Y."/>
            <person name="Gao Y."/>
            <person name="Yu Y."/>
        </authorList>
    </citation>
    <scope>NUCLEOTIDE SEQUENCE [LARGE SCALE GENOMIC DNA]</scope>
    <source>
        <tissue evidence="10">Muscle</tissue>
    </source>
</reference>
<keyword evidence="3" id="KW-0067">ATP-binding</keyword>
<keyword evidence="4" id="KW-0175">Coiled coil</keyword>
<dbReference type="GO" id="GO:0007015">
    <property type="term" value="P:actin filament organization"/>
    <property type="evidence" value="ECO:0007669"/>
    <property type="project" value="TreeGrafter"/>
</dbReference>
<sequence length="109" mass="12375">MILITLSGGRGKKGGGFTTVSSGYREQLNNLMKTLNATQPHFIRCIVPNETKSPVTVSWLQRPWLPVTKIKRRQLSVSKLLSCQKRITVSATPSYKIFDFKEMSEMKEE</sequence>
<keyword evidence="5 8" id="KW-0518">Myosin</keyword>
<dbReference type="PANTHER" id="PTHR13140:SF857">
    <property type="entry name" value="MYOSIN-11"/>
    <property type="match status" value="1"/>
</dbReference>
<dbReference type="GO" id="GO:0051015">
    <property type="term" value="F:actin filament binding"/>
    <property type="evidence" value="ECO:0007669"/>
    <property type="project" value="TreeGrafter"/>
</dbReference>
<dbReference type="Pfam" id="PF00063">
    <property type="entry name" value="Myosin_head"/>
    <property type="match status" value="1"/>
</dbReference>
<dbReference type="GO" id="GO:0000146">
    <property type="term" value="F:microfilament motor activity"/>
    <property type="evidence" value="ECO:0007669"/>
    <property type="project" value="TreeGrafter"/>
</dbReference>
<comment type="caution">
    <text evidence="10">The sequence shown here is derived from an EMBL/GenBank/DDBJ whole genome shotgun (WGS) entry which is preliminary data.</text>
</comment>
<comment type="similarity">
    <text evidence="1 8">Belongs to the TRAFAC class myosin-kinesin ATPase superfamily. Myosin family.</text>
</comment>
<evidence type="ECO:0000256" key="3">
    <source>
        <dbReference type="ARBA" id="ARBA00022840"/>
    </source>
</evidence>
<feature type="domain" description="Myosin motor" evidence="9">
    <location>
        <begin position="1"/>
        <end position="54"/>
    </location>
</feature>
<keyword evidence="7 8" id="KW-0009">Actin-binding</keyword>
<evidence type="ECO:0000313" key="11">
    <source>
        <dbReference type="Proteomes" id="UP000283509"/>
    </source>
</evidence>
<dbReference type="STRING" id="6689.A0A3R7PSC5"/>
<evidence type="ECO:0000256" key="8">
    <source>
        <dbReference type="PROSITE-ProRule" id="PRU00782"/>
    </source>
</evidence>
<dbReference type="InterPro" id="IPR036961">
    <property type="entry name" value="Kinesin_motor_dom_sf"/>
</dbReference>
<keyword evidence="11" id="KW-1185">Reference proteome</keyword>
<dbReference type="GO" id="GO:0005524">
    <property type="term" value="F:ATP binding"/>
    <property type="evidence" value="ECO:0007669"/>
    <property type="project" value="UniProtKB-KW"/>
</dbReference>
<dbReference type="SMR" id="A0A3R7PSC5"/>
<dbReference type="InterPro" id="IPR027417">
    <property type="entry name" value="P-loop_NTPase"/>
</dbReference>
<dbReference type="GO" id="GO:0005737">
    <property type="term" value="C:cytoplasm"/>
    <property type="evidence" value="ECO:0007669"/>
    <property type="project" value="TreeGrafter"/>
</dbReference>
<reference evidence="10 11" key="1">
    <citation type="submission" date="2018-04" db="EMBL/GenBank/DDBJ databases">
        <authorList>
            <person name="Zhang X."/>
            <person name="Yuan J."/>
            <person name="Li F."/>
            <person name="Xiang J."/>
        </authorList>
    </citation>
    <scope>NUCLEOTIDE SEQUENCE [LARGE SCALE GENOMIC DNA]</scope>
    <source>
        <tissue evidence="10">Muscle</tissue>
    </source>
</reference>
<dbReference type="PROSITE" id="PS51456">
    <property type="entry name" value="MYOSIN_MOTOR"/>
    <property type="match status" value="1"/>
</dbReference>
<proteinExistence type="inferred from homology"/>
<evidence type="ECO:0000256" key="7">
    <source>
        <dbReference type="ARBA" id="ARBA00023203"/>
    </source>
</evidence>
<protein>
    <submittedName>
        <fullName evidence="10">Myosin</fullName>
    </submittedName>
</protein>
<dbReference type="Proteomes" id="UP000283509">
    <property type="component" value="Unassembled WGS sequence"/>
</dbReference>
<keyword evidence="6" id="KW-0505">Motor protein</keyword>
<evidence type="ECO:0000256" key="2">
    <source>
        <dbReference type="ARBA" id="ARBA00022741"/>
    </source>
</evidence>
<evidence type="ECO:0000256" key="1">
    <source>
        <dbReference type="ARBA" id="ARBA00008314"/>
    </source>
</evidence>
<feature type="region of interest" description="Actin-binding" evidence="8">
    <location>
        <begin position="28"/>
        <end position="50"/>
    </location>
</feature>
<dbReference type="InterPro" id="IPR001609">
    <property type="entry name" value="Myosin_head_motor_dom-like"/>
</dbReference>
<name>A0A3R7PSC5_PENVA</name>
<dbReference type="SUPFAM" id="SSF52540">
    <property type="entry name" value="P-loop containing nucleoside triphosphate hydrolases"/>
    <property type="match status" value="1"/>
</dbReference>